<dbReference type="SUPFAM" id="SSF53067">
    <property type="entry name" value="Actin-like ATPase domain"/>
    <property type="match status" value="2"/>
</dbReference>
<evidence type="ECO:0000313" key="2">
    <source>
        <dbReference type="EMBL" id="RJP16629.1"/>
    </source>
</evidence>
<dbReference type="CDD" id="cd24007">
    <property type="entry name" value="ASKHA_NBD_eukNAGK-like"/>
    <property type="match status" value="1"/>
</dbReference>
<dbReference type="Proteomes" id="UP000265882">
    <property type="component" value="Unassembled WGS sequence"/>
</dbReference>
<comment type="caution">
    <text evidence="2">The sequence shown here is derived from an EMBL/GenBank/DDBJ whole genome shotgun (WGS) entry which is preliminary data.</text>
</comment>
<dbReference type="PANTHER" id="PTHR43190">
    <property type="entry name" value="N-ACETYL-D-GLUCOSAMINE KINASE"/>
    <property type="match status" value="1"/>
</dbReference>
<evidence type="ECO:0000259" key="1">
    <source>
        <dbReference type="Pfam" id="PF01869"/>
    </source>
</evidence>
<dbReference type="AlphaFoldDB" id="A0A3A4NAB6"/>
<gene>
    <name evidence="2" type="ORF">C4520_18525</name>
</gene>
<dbReference type="PANTHER" id="PTHR43190:SF3">
    <property type="entry name" value="N-ACETYL-D-GLUCOSAMINE KINASE"/>
    <property type="match status" value="1"/>
</dbReference>
<sequence>MLAESFESRSPAISVFSMRDVCAGYSAGKPVDEISGASVAFGNVWALEGRGFEEVVAATPGPIRAAELSTAFSRTPIGFLSICPTLFWKKTTEKTCGNRFKNYIIGFQICQCSSRQLWLKPLSMNHLKKPKQLNSGLIAAIDTGGTSTRCIITDSTAKIVASGSGGPGNINFVSARSVRQAFEHALMTALHSFHGRISTAVIAGPHLPKGMPAAVSDRTGAEKVLIIDEFSAALAAGLGKANGWGIVAMSGTGSFCKGRNKAGAEAYSGGWGPLIGDEGSAYEIGLEALRAVAQAADARRQETLLTGVLLTHFSIERISELRRVLYRPPLKRHQIAAIARLVSVVAAKGDETAAVILTAAGQRLAALAIPVALSLFREDERFPLVLSGGVLRRNRLVASAAREVIGTVRPRARIILSPLEPVAGAVIVGLDAQGIKIDRSMIDNLRNSRLASGKMRSDT</sequence>
<dbReference type="InterPro" id="IPR002731">
    <property type="entry name" value="ATPase_BadF"/>
</dbReference>
<organism evidence="2 3">
    <name type="scientific">Abyssobacteria bacterium (strain SURF_5)</name>
    <dbReference type="NCBI Taxonomy" id="2093360"/>
    <lineage>
        <taxon>Bacteria</taxon>
        <taxon>Pseudomonadati</taxon>
        <taxon>Candidatus Hydrogenedentota</taxon>
        <taxon>Candidatus Abyssobacteria</taxon>
    </lineage>
</organism>
<name>A0A3A4NAB6_ABYX5</name>
<dbReference type="Gene3D" id="3.30.420.40">
    <property type="match status" value="2"/>
</dbReference>
<accession>A0A3A4NAB6</accession>
<dbReference type="InterPro" id="IPR052519">
    <property type="entry name" value="Euk-type_GlcNAc_Kinase"/>
</dbReference>
<dbReference type="EMBL" id="QZKU01000127">
    <property type="protein sequence ID" value="RJP16629.1"/>
    <property type="molecule type" value="Genomic_DNA"/>
</dbReference>
<protein>
    <recommendedName>
        <fullName evidence="1">ATPase BadF/BadG/BcrA/BcrD type domain-containing protein</fullName>
    </recommendedName>
</protein>
<dbReference type="InterPro" id="IPR043129">
    <property type="entry name" value="ATPase_NBD"/>
</dbReference>
<dbReference type="Pfam" id="PF01869">
    <property type="entry name" value="BcrAD_BadFG"/>
    <property type="match status" value="1"/>
</dbReference>
<proteinExistence type="predicted"/>
<evidence type="ECO:0000313" key="3">
    <source>
        <dbReference type="Proteomes" id="UP000265882"/>
    </source>
</evidence>
<reference evidence="2 3" key="1">
    <citation type="journal article" date="2017" name="ISME J.">
        <title>Energy and carbon metabolisms in a deep terrestrial subsurface fluid microbial community.</title>
        <authorList>
            <person name="Momper L."/>
            <person name="Jungbluth S.P."/>
            <person name="Lee M.D."/>
            <person name="Amend J.P."/>
        </authorList>
    </citation>
    <scope>NUCLEOTIDE SEQUENCE [LARGE SCALE GENOMIC DNA]</scope>
    <source>
        <strain evidence="2">SURF_5</strain>
    </source>
</reference>
<feature type="domain" description="ATPase BadF/BadG/BcrA/BcrD type" evidence="1">
    <location>
        <begin position="141"/>
        <end position="428"/>
    </location>
</feature>